<feature type="compositionally biased region" description="Basic and acidic residues" evidence="1">
    <location>
        <begin position="73"/>
        <end position="84"/>
    </location>
</feature>
<sequence length="211" mass="24128">MDPENNLATISPTSLNPSQPLPPVEQCKEAWRLICLDDYPDLERQTRIGEDKKSWWRRVWRMLRSLLFQAKTETRTSMSKEKGSLHSSRSDTTIAPIDQSRPNQRVGHTILRTNVEFSDPPSTNPSLRTSVEPTSTVGPMDGRQSPSDSDPWFEEEIMRWAPVPPPTPTPDQPKGQARPESETIPQESLHYWLVKRLFQTPDRAELDPLCS</sequence>
<gene>
    <name evidence="2" type="ORF">UA08_09499</name>
</gene>
<feature type="compositionally biased region" description="Polar residues" evidence="1">
    <location>
        <begin position="1"/>
        <end position="18"/>
    </location>
</feature>
<dbReference type="GeneID" id="31009255"/>
<keyword evidence="3" id="KW-1185">Reference proteome</keyword>
<protein>
    <submittedName>
        <fullName evidence="2">Uncharacterized protein</fullName>
    </submittedName>
</protein>
<comment type="caution">
    <text evidence="2">The sequence shown here is derived from an EMBL/GenBank/DDBJ whole genome shotgun (WGS) entry which is preliminary data.</text>
</comment>
<dbReference type="AlphaFoldDB" id="A0A1Q5Q5X6"/>
<feature type="compositionally biased region" description="Pro residues" evidence="1">
    <location>
        <begin position="162"/>
        <end position="171"/>
    </location>
</feature>
<evidence type="ECO:0000256" key="1">
    <source>
        <dbReference type="SAM" id="MobiDB-lite"/>
    </source>
</evidence>
<dbReference type="EMBL" id="LFMY01000029">
    <property type="protein sequence ID" value="OKL55228.1"/>
    <property type="molecule type" value="Genomic_DNA"/>
</dbReference>
<proteinExistence type="predicted"/>
<evidence type="ECO:0000313" key="2">
    <source>
        <dbReference type="EMBL" id="OKL55228.1"/>
    </source>
</evidence>
<feature type="region of interest" description="Disordered" evidence="1">
    <location>
        <begin position="73"/>
        <end position="186"/>
    </location>
</feature>
<feature type="region of interest" description="Disordered" evidence="1">
    <location>
        <begin position="1"/>
        <end position="23"/>
    </location>
</feature>
<accession>A0A1Q5Q5X6</accession>
<reference evidence="2 3" key="1">
    <citation type="submission" date="2015-06" db="EMBL/GenBank/DDBJ databases">
        <title>Talaromyces atroroseus IBT 11181 draft genome.</title>
        <authorList>
            <person name="Rasmussen K.B."/>
            <person name="Rasmussen S."/>
            <person name="Petersen B."/>
            <person name="Sicheritz-Ponten T."/>
            <person name="Mortensen U.H."/>
            <person name="Thrane U."/>
        </authorList>
    </citation>
    <scope>NUCLEOTIDE SEQUENCE [LARGE SCALE GENOMIC DNA]</scope>
    <source>
        <strain evidence="2 3">IBT 11181</strain>
    </source>
</reference>
<name>A0A1Q5Q5X6_TALAT</name>
<organism evidence="2 3">
    <name type="scientific">Talaromyces atroroseus</name>
    <dbReference type="NCBI Taxonomy" id="1441469"/>
    <lineage>
        <taxon>Eukaryota</taxon>
        <taxon>Fungi</taxon>
        <taxon>Dikarya</taxon>
        <taxon>Ascomycota</taxon>
        <taxon>Pezizomycotina</taxon>
        <taxon>Eurotiomycetes</taxon>
        <taxon>Eurotiomycetidae</taxon>
        <taxon>Eurotiales</taxon>
        <taxon>Trichocomaceae</taxon>
        <taxon>Talaromyces</taxon>
        <taxon>Talaromyces sect. Trachyspermi</taxon>
    </lineage>
</organism>
<dbReference type="RefSeq" id="XP_020115349.1">
    <property type="nucleotide sequence ID" value="XM_020265441.1"/>
</dbReference>
<feature type="compositionally biased region" description="Polar residues" evidence="1">
    <location>
        <begin position="111"/>
        <end position="137"/>
    </location>
</feature>
<dbReference type="Proteomes" id="UP000214365">
    <property type="component" value="Unassembled WGS sequence"/>
</dbReference>
<evidence type="ECO:0000313" key="3">
    <source>
        <dbReference type="Proteomes" id="UP000214365"/>
    </source>
</evidence>